<dbReference type="PANTHER" id="PTHR33337">
    <property type="entry name" value="GFA DOMAIN-CONTAINING PROTEIN"/>
    <property type="match status" value="1"/>
</dbReference>
<accession>A0A1W1DWM4</accession>
<protein>
    <submittedName>
        <fullName evidence="6">Gfa-like protein</fullName>
    </submittedName>
</protein>
<reference evidence="6" key="1">
    <citation type="submission" date="2016-10" db="EMBL/GenBank/DDBJ databases">
        <authorList>
            <person name="de Groot N.N."/>
        </authorList>
    </citation>
    <scope>NUCLEOTIDE SEQUENCE</scope>
</reference>
<evidence type="ECO:0000313" key="6">
    <source>
        <dbReference type="EMBL" id="SFV86014.1"/>
    </source>
</evidence>
<dbReference type="InterPro" id="IPR011057">
    <property type="entry name" value="Mss4-like_sf"/>
</dbReference>
<name>A0A1W1DWM4_9ZZZZ</name>
<evidence type="ECO:0000256" key="1">
    <source>
        <dbReference type="ARBA" id="ARBA00005495"/>
    </source>
</evidence>
<evidence type="ECO:0000259" key="5">
    <source>
        <dbReference type="PROSITE" id="PS51891"/>
    </source>
</evidence>
<organism evidence="6">
    <name type="scientific">hydrothermal vent metagenome</name>
    <dbReference type="NCBI Taxonomy" id="652676"/>
    <lineage>
        <taxon>unclassified sequences</taxon>
        <taxon>metagenomes</taxon>
        <taxon>ecological metagenomes</taxon>
    </lineage>
</organism>
<dbReference type="InterPro" id="IPR006913">
    <property type="entry name" value="CENP-V/GFA"/>
</dbReference>
<keyword evidence="2" id="KW-0479">Metal-binding</keyword>
<comment type="similarity">
    <text evidence="1">Belongs to the Gfa family.</text>
</comment>
<dbReference type="Pfam" id="PF04828">
    <property type="entry name" value="GFA"/>
    <property type="match status" value="1"/>
</dbReference>
<dbReference type="PROSITE" id="PS51891">
    <property type="entry name" value="CENP_V_GFA"/>
    <property type="match status" value="1"/>
</dbReference>
<keyword evidence="3" id="KW-0862">Zinc</keyword>
<feature type="domain" description="CENP-V/GFA" evidence="5">
    <location>
        <begin position="2"/>
        <end position="118"/>
    </location>
</feature>
<dbReference type="GO" id="GO:0016846">
    <property type="term" value="F:carbon-sulfur lyase activity"/>
    <property type="evidence" value="ECO:0007669"/>
    <property type="project" value="InterPro"/>
</dbReference>
<dbReference type="PANTHER" id="PTHR33337:SF40">
    <property type="entry name" value="CENP-V_GFA DOMAIN-CONTAINING PROTEIN-RELATED"/>
    <property type="match status" value="1"/>
</dbReference>
<dbReference type="GO" id="GO:0046872">
    <property type="term" value="F:metal ion binding"/>
    <property type="evidence" value="ECO:0007669"/>
    <property type="project" value="UniProtKB-KW"/>
</dbReference>
<evidence type="ECO:0000256" key="3">
    <source>
        <dbReference type="ARBA" id="ARBA00022833"/>
    </source>
</evidence>
<proteinExistence type="inferred from homology"/>
<gene>
    <name evidence="6" type="ORF">MNB_SUP05-SYMBIONT-4-1254</name>
</gene>
<dbReference type="Gene3D" id="3.90.1590.10">
    <property type="entry name" value="glutathione-dependent formaldehyde- activating enzyme (gfa)"/>
    <property type="match status" value="1"/>
</dbReference>
<sequence length="131" mass="14848">MYQGECLCGQIQFEITGVIQDIVYCHCSQCRKAQGSAFATNGNVDSADFRFIKGEKLLTKYKNNEKGDKYFCSTCGSPIMAKFHAKPDTIRIRLGIINNDITERPEAHIFATSKANWEKIGDDLPQYEQRN</sequence>
<dbReference type="SUPFAM" id="SSF51316">
    <property type="entry name" value="Mss4-like"/>
    <property type="match status" value="1"/>
</dbReference>
<keyword evidence="4" id="KW-0456">Lyase</keyword>
<dbReference type="EMBL" id="FPHY01000054">
    <property type="protein sequence ID" value="SFV86014.1"/>
    <property type="molecule type" value="Genomic_DNA"/>
</dbReference>
<evidence type="ECO:0000256" key="4">
    <source>
        <dbReference type="ARBA" id="ARBA00023239"/>
    </source>
</evidence>
<evidence type="ECO:0000256" key="2">
    <source>
        <dbReference type="ARBA" id="ARBA00022723"/>
    </source>
</evidence>
<dbReference type="AlphaFoldDB" id="A0A1W1DWM4"/>